<evidence type="ECO:0000313" key="1">
    <source>
        <dbReference type="EMBL" id="JAE18349.1"/>
    </source>
</evidence>
<reference evidence="1" key="2">
    <citation type="journal article" date="2015" name="Data Brief">
        <title>Shoot transcriptome of the giant reed, Arundo donax.</title>
        <authorList>
            <person name="Barrero R.A."/>
            <person name="Guerrero F.D."/>
            <person name="Moolhuijzen P."/>
            <person name="Goolsby J.A."/>
            <person name="Tidwell J."/>
            <person name="Bellgard S.E."/>
            <person name="Bellgard M.I."/>
        </authorList>
    </citation>
    <scope>NUCLEOTIDE SEQUENCE</scope>
    <source>
        <tissue evidence="1">Shoot tissue taken approximately 20 cm above the soil surface</tissue>
    </source>
</reference>
<dbReference type="EMBL" id="GBRH01179547">
    <property type="protein sequence ID" value="JAE18349.1"/>
    <property type="molecule type" value="Transcribed_RNA"/>
</dbReference>
<accession>A0A0A9G4F1</accession>
<reference evidence="1" key="1">
    <citation type="submission" date="2014-09" db="EMBL/GenBank/DDBJ databases">
        <authorList>
            <person name="Magalhaes I.L.F."/>
            <person name="Oliveira U."/>
            <person name="Santos F.R."/>
            <person name="Vidigal T.H.D.A."/>
            <person name="Brescovit A.D."/>
            <person name="Santos A.J."/>
        </authorList>
    </citation>
    <scope>NUCLEOTIDE SEQUENCE</scope>
    <source>
        <tissue evidence="1">Shoot tissue taken approximately 20 cm above the soil surface</tissue>
    </source>
</reference>
<proteinExistence type="predicted"/>
<organism evidence="1">
    <name type="scientific">Arundo donax</name>
    <name type="common">Giant reed</name>
    <name type="synonym">Donax arundinaceus</name>
    <dbReference type="NCBI Taxonomy" id="35708"/>
    <lineage>
        <taxon>Eukaryota</taxon>
        <taxon>Viridiplantae</taxon>
        <taxon>Streptophyta</taxon>
        <taxon>Embryophyta</taxon>
        <taxon>Tracheophyta</taxon>
        <taxon>Spermatophyta</taxon>
        <taxon>Magnoliopsida</taxon>
        <taxon>Liliopsida</taxon>
        <taxon>Poales</taxon>
        <taxon>Poaceae</taxon>
        <taxon>PACMAD clade</taxon>
        <taxon>Arundinoideae</taxon>
        <taxon>Arundineae</taxon>
        <taxon>Arundo</taxon>
    </lineage>
</organism>
<name>A0A0A9G4F1_ARUDO</name>
<protein>
    <submittedName>
        <fullName evidence="1">Uncharacterized protein</fullName>
    </submittedName>
</protein>
<sequence length="8" mass="1015">MLARRRRG</sequence>